<dbReference type="EMBL" id="FZOQ01000003">
    <property type="protein sequence ID" value="SNS19231.1"/>
    <property type="molecule type" value="Genomic_DNA"/>
</dbReference>
<keyword evidence="2" id="KW-1185">Reference proteome</keyword>
<organism evidence="1 2">
    <name type="scientific">Pontibacter ummariensis</name>
    <dbReference type="NCBI Taxonomy" id="1610492"/>
    <lineage>
        <taxon>Bacteria</taxon>
        <taxon>Pseudomonadati</taxon>
        <taxon>Bacteroidota</taxon>
        <taxon>Cytophagia</taxon>
        <taxon>Cytophagales</taxon>
        <taxon>Hymenobacteraceae</taxon>
        <taxon>Pontibacter</taxon>
    </lineage>
</organism>
<evidence type="ECO:0008006" key="3">
    <source>
        <dbReference type="Google" id="ProtNLM"/>
    </source>
</evidence>
<evidence type="ECO:0000313" key="2">
    <source>
        <dbReference type="Proteomes" id="UP000198432"/>
    </source>
</evidence>
<evidence type="ECO:0000313" key="1">
    <source>
        <dbReference type="EMBL" id="SNS19231.1"/>
    </source>
</evidence>
<accession>A0A239CHT8</accession>
<dbReference type="AlphaFoldDB" id="A0A239CHT8"/>
<gene>
    <name evidence="1" type="ORF">SAMN06296052_10347</name>
</gene>
<sequence length="88" mass="10026">MSTAKKTTDHEEIKKWAKEQGGVPAIVKGTEDDGEGLGLLRIHFPEKSNDDDLKEISWEEFFKEFEHSKLALLHEPDGVFSKLVSRED</sequence>
<reference evidence="2" key="1">
    <citation type="submission" date="2017-06" db="EMBL/GenBank/DDBJ databases">
        <authorList>
            <person name="Varghese N."/>
            <person name="Submissions S."/>
        </authorList>
    </citation>
    <scope>NUCLEOTIDE SEQUENCE [LARGE SCALE GENOMIC DNA]</scope>
    <source>
        <strain evidence="2">NKM1</strain>
    </source>
</reference>
<dbReference type="Proteomes" id="UP000198432">
    <property type="component" value="Unassembled WGS sequence"/>
</dbReference>
<dbReference type="RefSeq" id="WP_089317940.1">
    <property type="nucleotide sequence ID" value="NZ_FZOQ01000003.1"/>
</dbReference>
<proteinExistence type="predicted"/>
<dbReference type="OrthoDB" id="9808866at2"/>
<protein>
    <recommendedName>
        <fullName evidence="3">1,4-alpha-glucan branching enzyme</fullName>
    </recommendedName>
</protein>
<name>A0A239CHT8_9BACT</name>